<dbReference type="EMBL" id="JACHBS010000001">
    <property type="protein sequence ID" value="MBB5617220.1"/>
    <property type="molecule type" value="Genomic_DNA"/>
</dbReference>
<keyword evidence="8" id="KW-0413">Isomerase</keyword>
<keyword evidence="13" id="KW-1185">Reference proteome</keyword>
<keyword evidence="6" id="KW-0067">ATP-binding</keyword>
<protein>
    <recommendedName>
        <fullName evidence="9">DNA 5'-3' helicase</fullName>
        <ecNumber evidence="9">5.6.2.3</ecNumber>
    </recommendedName>
</protein>
<evidence type="ECO:0000313" key="13">
    <source>
        <dbReference type="Proteomes" id="UP000552883"/>
    </source>
</evidence>
<dbReference type="OrthoDB" id="9773982at2"/>
<evidence type="ECO:0000256" key="3">
    <source>
        <dbReference type="ARBA" id="ARBA00022741"/>
    </source>
</evidence>
<dbReference type="InterPro" id="IPR007694">
    <property type="entry name" value="DNA_helicase_DnaB-like_C"/>
</dbReference>
<dbReference type="GO" id="GO:0016787">
    <property type="term" value="F:hydrolase activity"/>
    <property type="evidence" value="ECO:0007669"/>
    <property type="project" value="UniProtKB-KW"/>
</dbReference>
<evidence type="ECO:0000256" key="9">
    <source>
        <dbReference type="ARBA" id="ARBA00044969"/>
    </source>
</evidence>
<evidence type="ECO:0000256" key="7">
    <source>
        <dbReference type="ARBA" id="ARBA00023125"/>
    </source>
</evidence>
<dbReference type="InterPro" id="IPR027417">
    <property type="entry name" value="P-loop_NTPase"/>
</dbReference>
<dbReference type="GO" id="GO:0005524">
    <property type="term" value="F:ATP binding"/>
    <property type="evidence" value="ECO:0007669"/>
    <property type="project" value="UniProtKB-KW"/>
</dbReference>
<comment type="similarity">
    <text evidence="1">Belongs to the helicase family. DnaB subfamily.</text>
</comment>
<dbReference type="GO" id="GO:0005829">
    <property type="term" value="C:cytosol"/>
    <property type="evidence" value="ECO:0007669"/>
    <property type="project" value="TreeGrafter"/>
</dbReference>
<evidence type="ECO:0000256" key="10">
    <source>
        <dbReference type="ARBA" id="ARBA00048954"/>
    </source>
</evidence>
<dbReference type="PANTHER" id="PTHR30153">
    <property type="entry name" value="REPLICATIVE DNA HELICASE DNAB"/>
    <property type="match status" value="1"/>
</dbReference>
<keyword evidence="2" id="KW-0235">DNA replication</keyword>
<evidence type="ECO:0000256" key="2">
    <source>
        <dbReference type="ARBA" id="ARBA00022705"/>
    </source>
</evidence>
<name>A0A840X4A7_9MICO</name>
<dbReference type="Pfam" id="PF00772">
    <property type="entry name" value="DnaB"/>
    <property type="match status" value="1"/>
</dbReference>
<dbReference type="Pfam" id="PF03796">
    <property type="entry name" value="DnaB_C"/>
    <property type="match status" value="1"/>
</dbReference>
<gene>
    <name evidence="12" type="ORF">BJ959_000716</name>
</gene>
<dbReference type="InterPro" id="IPR016136">
    <property type="entry name" value="DNA_helicase_N/primase_C"/>
</dbReference>
<evidence type="ECO:0000256" key="1">
    <source>
        <dbReference type="ARBA" id="ARBA00008428"/>
    </source>
</evidence>
<dbReference type="Proteomes" id="UP000552883">
    <property type="component" value="Unassembled WGS sequence"/>
</dbReference>
<dbReference type="SUPFAM" id="SSF52540">
    <property type="entry name" value="P-loop containing nucleoside triphosphate hydrolases"/>
    <property type="match status" value="1"/>
</dbReference>
<feature type="domain" description="SF4 helicase" evidence="11">
    <location>
        <begin position="184"/>
        <end position="441"/>
    </location>
</feature>
<keyword evidence="7" id="KW-0238">DNA-binding</keyword>
<dbReference type="AlphaFoldDB" id="A0A840X4A7"/>
<dbReference type="EC" id="5.6.2.3" evidence="9"/>
<evidence type="ECO:0000256" key="5">
    <source>
        <dbReference type="ARBA" id="ARBA00022806"/>
    </source>
</evidence>
<dbReference type="InterPro" id="IPR007693">
    <property type="entry name" value="DNA_helicase_DnaB-like_N"/>
</dbReference>
<reference evidence="12 13" key="1">
    <citation type="submission" date="2020-08" db="EMBL/GenBank/DDBJ databases">
        <title>Sequencing the genomes of 1000 actinobacteria strains.</title>
        <authorList>
            <person name="Klenk H.-P."/>
        </authorList>
    </citation>
    <scope>NUCLEOTIDE SEQUENCE [LARGE SCALE GENOMIC DNA]</scope>
    <source>
        <strain evidence="12 13">DSM 23889</strain>
    </source>
</reference>
<sequence length="449" mass="49030">MSDEYTYTDADAPDDVAVKRDVPWSLEAEQSALGSMMLSRDALEDVMAVVQPDHFYLPKHETIARAIGVLVARNEPVDVLTVGDELQKHGALGKAGGAAYLHELAGIPTVVSNAGYHAQIVNDHARRRVLLQVGMQITTKAYASEGTVDELEDAARRALDAATSRAGRSVRRIGDALDQIIDTLDEKPQFLPTPWQPIDKLIGGFAPGSLVVVAARPGQGKTIALMQTAVKLARHGMVAFSSLEMTEAELGVRLLSYLGEIPMQSLRNHSLTDLEWKRVAETRTKAREAPIFINDAGGQTLATIRQHARAVARRGKLTGIAVDYLQLVQGEGSDRRVVVDSISRGLKQIAKDFNVPVLAAAQLNRPQQARGGPVEPTLASLREAGGIEQDADVVILLHRDAEKHPRDIKFIVAKNRHGELGAVKLAWEAHFARFVEKPWTPTHHLYEES</sequence>
<dbReference type="Gene3D" id="3.40.50.300">
    <property type="entry name" value="P-loop containing nucleotide triphosphate hydrolases"/>
    <property type="match status" value="1"/>
</dbReference>
<dbReference type="InterPro" id="IPR036185">
    <property type="entry name" value="DNA_heli_DnaB-like_N_sf"/>
</dbReference>
<dbReference type="RefSeq" id="WP_153982540.1">
    <property type="nucleotide sequence ID" value="NZ_BAAANZ010000009.1"/>
</dbReference>
<organism evidence="12 13">
    <name type="scientific">Microcella frigidaquae</name>
    <dbReference type="NCBI Taxonomy" id="424758"/>
    <lineage>
        <taxon>Bacteria</taxon>
        <taxon>Bacillati</taxon>
        <taxon>Actinomycetota</taxon>
        <taxon>Actinomycetes</taxon>
        <taxon>Micrococcales</taxon>
        <taxon>Microbacteriaceae</taxon>
        <taxon>Microcella</taxon>
    </lineage>
</organism>
<evidence type="ECO:0000256" key="4">
    <source>
        <dbReference type="ARBA" id="ARBA00022801"/>
    </source>
</evidence>
<proteinExistence type="inferred from homology"/>
<evidence type="ECO:0000259" key="11">
    <source>
        <dbReference type="PROSITE" id="PS51199"/>
    </source>
</evidence>
<evidence type="ECO:0000256" key="6">
    <source>
        <dbReference type="ARBA" id="ARBA00022840"/>
    </source>
</evidence>
<evidence type="ECO:0000313" key="12">
    <source>
        <dbReference type="EMBL" id="MBB5617220.1"/>
    </source>
</evidence>
<dbReference type="PANTHER" id="PTHR30153:SF2">
    <property type="entry name" value="REPLICATIVE DNA HELICASE"/>
    <property type="match status" value="1"/>
</dbReference>
<dbReference type="PROSITE" id="PS51199">
    <property type="entry name" value="SF4_HELICASE"/>
    <property type="match status" value="1"/>
</dbReference>
<evidence type="ECO:0000256" key="8">
    <source>
        <dbReference type="ARBA" id="ARBA00023235"/>
    </source>
</evidence>
<dbReference type="GO" id="GO:0003677">
    <property type="term" value="F:DNA binding"/>
    <property type="evidence" value="ECO:0007669"/>
    <property type="project" value="UniProtKB-KW"/>
</dbReference>
<dbReference type="GO" id="GO:0043139">
    <property type="term" value="F:5'-3' DNA helicase activity"/>
    <property type="evidence" value="ECO:0007669"/>
    <property type="project" value="UniProtKB-EC"/>
</dbReference>
<dbReference type="GO" id="GO:0006260">
    <property type="term" value="P:DNA replication"/>
    <property type="evidence" value="ECO:0007669"/>
    <property type="project" value="UniProtKB-KW"/>
</dbReference>
<dbReference type="SUPFAM" id="SSF48024">
    <property type="entry name" value="N-terminal domain of DnaB helicase"/>
    <property type="match status" value="1"/>
</dbReference>
<comment type="catalytic activity">
    <reaction evidence="10">
        <text>ATP + H2O = ADP + phosphate + H(+)</text>
        <dbReference type="Rhea" id="RHEA:13065"/>
        <dbReference type="ChEBI" id="CHEBI:15377"/>
        <dbReference type="ChEBI" id="CHEBI:15378"/>
        <dbReference type="ChEBI" id="CHEBI:30616"/>
        <dbReference type="ChEBI" id="CHEBI:43474"/>
        <dbReference type="ChEBI" id="CHEBI:456216"/>
        <dbReference type="EC" id="5.6.2.3"/>
    </reaction>
</comment>
<keyword evidence="4 12" id="KW-0378">Hydrolase</keyword>
<comment type="caution">
    <text evidence="12">The sequence shown here is derived from an EMBL/GenBank/DDBJ whole genome shotgun (WGS) entry which is preliminary data.</text>
</comment>
<keyword evidence="3" id="KW-0547">Nucleotide-binding</keyword>
<keyword evidence="5 12" id="KW-0347">Helicase</keyword>
<dbReference type="Gene3D" id="1.10.860.10">
    <property type="entry name" value="DNAb Helicase, Chain A"/>
    <property type="match status" value="1"/>
</dbReference>
<accession>A0A840X4A7</accession>